<dbReference type="GO" id="GO:0004527">
    <property type="term" value="F:exonuclease activity"/>
    <property type="evidence" value="ECO:0007669"/>
    <property type="project" value="UniProtKB-KW"/>
</dbReference>
<evidence type="ECO:0000256" key="2">
    <source>
        <dbReference type="ARBA" id="ARBA00011322"/>
    </source>
</evidence>
<evidence type="ECO:0000256" key="3">
    <source>
        <dbReference type="ARBA" id="ARBA00013365"/>
    </source>
</evidence>
<comment type="subunit">
    <text evidence="2 7">Heterodimer of SbcC and SbcD.</text>
</comment>
<dbReference type="Proteomes" id="UP000724149">
    <property type="component" value="Unassembled WGS sequence"/>
</dbReference>
<comment type="similarity">
    <text evidence="1 7">Belongs to the SbcD family.</text>
</comment>
<dbReference type="InterPro" id="IPR041796">
    <property type="entry name" value="Mre11_N"/>
</dbReference>
<feature type="domain" description="Calcineurin-like phosphoesterase" evidence="8">
    <location>
        <begin position="1"/>
        <end position="212"/>
    </location>
</feature>
<comment type="function">
    <text evidence="7">SbcCD cleaves DNA hairpin structures. These structures can inhibit DNA replication and are intermediates in certain DNA recombination reactions. The complex acts as a 3'-&gt;5' double strand exonuclease that can open hairpins. It also has a 5' single-strand endonuclease activity.</text>
</comment>
<evidence type="ECO:0000256" key="1">
    <source>
        <dbReference type="ARBA" id="ARBA00010555"/>
    </source>
</evidence>
<keyword evidence="7" id="KW-0233">DNA recombination</keyword>
<feature type="domain" description="Nuclease SbcCD subunit D C-terminal" evidence="9">
    <location>
        <begin position="263"/>
        <end position="353"/>
    </location>
</feature>
<dbReference type="EMBL" id="JACSNR010000002">
    <property type="protein sequence ID" value="MBM6922558.1"/>
    <property type="molecule type" value="Genomic_DNA"/>
</dbReference>
<dbReference type="PANTHER" id="PTHR30337">
    <property type="entry name" value="COMPONENT OF ATP-DEPENDENT DSDNA EXONUCLEASE"/>
    <property type="match status" value="1"/>
</dbReference>
<evidence type="ECO:0000256" key="6">
    <source>
        <dbReference type="ARBA" id="ARBA00022839"/>
    </source>
</evidence>
<dbReference type="Gene3D" id="3.60.21.10">
    <property type="match status" value="1"/>
</dbReference>
<evidence type="ECO:0000313" key="10">
    <source>
        <dbReference type="EMBL" id="MBM6922558.1"/>
    </source>
</evidence>
<keyword evidence="11" id="KW-1185">Reference proteome</keyword>
<name>A0ABS2GLZ9_9FIRM</name>
<dbReference type="NCBIfam" id="TIGR00619">
    <property type="entry name" value="sbcd"/>
    <property type="match status" value="1"/>
</dbReference>
<keyword evidence="6 7" id="KW-0269">Exonuclease</keyword>
<organism evidence="10 11">
    <name type="scientific">Hydrogenoanaerobacterium saccharovorans</name>
    <dbReference type="NCBI Taxonomy" id="474960"/>
    <lineage>
        <taxon>Bacteria</taxon>
        <taxon>Bacillati</taxon>
        <taxon>Bacillota</taxon>
        <taxon>Clostridia</taxon>
        <taxon>Eubacteriales</taxon>
        <taxon>Oscillospiraceae</taxon>
        <taxon>Hydrogenoanaerobacterium</taxon>
    </lineage>
</organism>
<dbReference type="Pfam" id="PF00149">
    <property type="entry name" value="Metallophos"/>
    <property type="match status" value="1"/>
</dbReference>
<keyword evidence="7" id="KW-0255">Endonuclease</keyword>
<evidence type="ECO:0000259" key="9">
    <source>
        <dbReference type="Pfam" id="PF12320"/>
    </source>
</evidence>
<dbReference type="InterPro" id="IPR004593">
    <property type="entry name" value="SbcD"/>
</dbReference>
<evidence type="ECO:0000256" key="4">
    <source>
        <dbReference type="ARBA" id="ARBA00022722"/>
    </source>
</evidence>
<dbReference type="Pfam" id="PF12320">
    <property type="entry name" value="SbcD_C"/>
    <property type="match status" value="1"/>
</dbReference>
<protein>
    <recommendedName>
        <fullName evidence="3 7">Nuclease SbcCD subunit D</fullName>
    </recommendedName>
</protein>
<keyword evidence="7" id="KW-0235">DNA replication</keyword>
<evidence type="ECO:0000259" key="8">
    <source>
        <dbReference type="Pfam" id="PF00149"/>
    </source>
</evidence>
<dbReference type="InterPro" id="IPR026843">
    <property type="entry name" value="SbcD_C"/>
</dbReference>
<dbReference type="PANTHER" id="PTHR30337:SF0">
    <property type="entry name" value="NUCLEASE SBCCD SUBUNIT D"/>
    <property type="match status" value="1"/>
</dbReference>
<dbReference type="SUPFAM" id="SSF56300">
    <property type="entry name" value="Metallo-dependent phosphatases"/>
    <property type="match status" value="1"/>
</dbReference>
<keyword evidence="4 7" id="KW-0540">Nuclease</keyword>
<gene>
    <name evidence="7" type="primary">sbcD</name>
    <name evidence="10" type="ORF">H9X81_02455</name>
</gene>
<accession>A0ABS2GLZ9</accession>
<evidence type="ECO:0000256" key="7">
    <source>
        <dbReference type="RuleBase" id="RU363069"/>
    </source>
</evidence>
<proteinExistence type="inferred from homology"/>
<dbReference type="InterPro" id="IPR050535">
    <property type="entry name" value="DNA_Repair-Maintenance_Comp"/>
</dbReference>
<evidence type="ECO:0000256" key="5">
    <source>
        <dbReference type="ARBA" id="ARBA00022801"/>
    </source>
</evidence>
<keyword evidence="5 7" id="KW-0378">Hydrolase</keyword>
<dbReference type="RefSeq" id="WP_204719573.1">
    <property type="nucleotide sequence ID" value="NZ_JACSNR010000002.1"/>
</dbReference>
<sequence length="379" mass="41768">MKFLHLGDLHIGKRLNNISLLEDQRYILGQILDIAREERPDAVLIAGDVYDRTLPPAEAVTLLDDFLTALAGEKIPVFLISGNHDSAERLAFGGRLLSEGGVYLSPVYDGELTPHLLEDEYGTVAVWLLPFIRPAHVRAVYPDAEITSYTQAVQTALAQAAPAADRQVLVAHQFVTGAAPGGSEEFAVGGVENVDASVFDAFDYVALGHIHSAQEIRGAGTIRYCGAPLAYSVSEAGQEKSVTIAELGKKGEVTVRTVPLSPLRRLRKIRGSYEELTRRSTWQGTAVEDYLQVTLTDEQDIPDAIAKLRSIYPNILELRYDNARTRTFGEITAEAEPERRTPMELFAALYEQQNGAPLSPEQTGLLERLIREIWEEEEA</sequence>
<comment type="caution">
    <text evidence="10">The sequence shown here is derived from an EMBL/GenBank/DDBJ whole genome shotgun (WGS) entry which is preliminary data.</text>
</comment>
<reference evidence="10 11" key="1">
    <citation type="journal article" date="2021" name="Sci. Rep.">
        <title>The distribution of antibiotic resistance genes in chicken gut microbiota commensals.</title>
        <authorList>
            <person name="Juricova H."/>
            <person name="Matiasovicova J."/>
            <person name="Kubasova T."/>
            <person name="Cejkova D."/>
            <person name="Rychlik I."/>
        </authorList>
    </citation>
    <scope>NUCLEOTIDE SEQUENCE [LARGE SCALE GENOMIC DNA]</scope>
    <source>
        <strain evidence="10 11">An564</strain>
    </source>
</reference>
<dbReference type="InterPro" id="IPR004843">
    <property type="entry name" value="Calcineurin-like_PHP"/>
</dbReference>
<dbReference type="InterPro" id="IPR029052">
    <property type="entry name" value="Metallo-depent_PP-like"/>
</dbReference>
<evidence type="ECO:0000313" key="11">
    <source>
        <dbReference type="Proteomes" id="UP000724149"/>
    </source>
</evidence>
<dbReference type="CDD" id="cd00840">
    <property type="entry name" value="MPP_Mre11_N"/>
    <property type="match status" value="1"/>
</dbReference>